<gene>
    <name evidence="1" type="ORF">LCGC14_2905270</name>
</gene>
<name>A0A0F8YF29_9ZZZZ</name>
<reference evidence="1" key="1">
    <citation type="journal article" date="2015" name="Nature">
        <title>Complex archaea that bridge the gap between prokaryotes and eukaryotes.</title>
        <authorList>
            <person name="Spang A."/>
            <person name="Saw J.H."/>
            <person name="Jorgensen S.L."/>
            <person name="Zaremba-Niedzwiedzka K."/>
            <person name="Martijn J."/>
            <person name="Lind A.E."/>
            <person name="van Eijk R."/>
            <person name="Schleper C."/>
            <person name="Guy L."/>
            <person name="Ettema T.J."/>
        </authorList>
    </citation>
    <scope>NUCLEOTIDE SEQUENCE</scope>
</reference>
<evidence type="ECO:0000313" key="1">
    <source>
        <dbReference type="EMBL" id="KKK72300.1"/>
    </source>
</evidence>
<dbReference type="AlphaFoldDB" id="A0A0F8YF29"/>
<proteinExistence type="predicted"/>
<organism evidence="1">
    <name type="scientific">marine sediment metagenome</name>
    <dbReference type="NCBI Taxonomy" id="412755"/>
    <lineage>
        <taxon>unclassified sequences</taxon>
        <taxon>metagenomes</taxon>
        <taxon>ecological metagenomes</taxon>
    </lineage>
</organism>
<sequence>MKIVAIALISLLLASPVTAFDYTISDFAACGWLLVDLNDPQLEDFARMSLRHGITTEQLHAQIPAQVQFIKALGEHEYALRAQESCKVLGFTVNLNEELTT</sequence>
<accession>A0A0F8YF29</accession>
<comment type="caution">
    <text evidence="1">The sequence shown here is derived from an EMBL/GenBank/DDBJ whole genome shotgun (WGS) entry which is preliminary data.</text>
</comment>
<dbReference type="EMBL" id="LAZR01057318">
    <property type="protein sequence ID" value="KKK72300.1"/>
    <property type="molecule type" value="Genomic_DNA"/>
</dbReference>
<protein>
    <submittedName>
        <fullName evidence="1">Uncharacterized protein</fullName>
    </submittedName>
</protein>